<keyword evidence="4" id="KW-1185">Reference proteome</keyword>
<dbReference type="Proteomes" id="UP000185657">
    <property type="component" value="Unassembled WGS sequence"/>
</dbReference>
<dbReference type="SUPFAM" id="SSF52821">
    <property type="entry name" value="Rhodanese/Cell cycle control phosphatase"/>
    <property type="match status" value="1"/>
</dbReference>
<dbReference type="PROSITE" id="PS50206">
    <property type="entry name" value="RHODANESE_3"/>
    <property type="match status" value="1"/>
</dbReference>
<name>A0A167GUI3_9BURK</name>
<feature type="domain" description="Rhodanese" evidence="1">
    <location>
        <begin position="24"/>
        <end position="125"/>
    </location>
</feature>
<gene>
    <name evidence="2" type="ORF">LPB072_01305</name>
    <name evidence="3" type="ORF">LPB72_19570</name>
</gene>
<dbReference type="Pfam" id="PF00581">
    <property type="entry name" value="Rhodanese"/>
    <property type="match status" value="1"/>
</dbReference>
<dbReference type="EMBL" id="LVWD01000037">
    <property type="protein sequence ID" value="OAD39902.1"/>
    <property type="molecule type" value="Genomic_DNA"/>
</dbReference>
<accession>A0A167GUI3</accession>
<evidence type="ECO:0000313" key="4">
    <source>
        <dbReference type="Proteomes" id="UP000185657"/>
    </source>
</evidence>
<dbReference type="InterPro" id="IPR036873">
    <property type="entry name" value="Rhodanese-like_dom_sf"/>
</dbReference>
<evidence type="ECO:0000313" key="2">
    <source>
        <dbReference type="EMBL" id="AOW11694.1"/>
    </source>
</evidence>
<dbReference type="KEGG" id="hyl:LPB072_01305"/>
<organism evidence="2 5">
    <name type="scientific">Hydrogenophaga crassostreae</name>
    <dbReference type="NCBI Taxonomy" id="1763535"/>
    <lineage>
        <taxon>Bacteria</taxon>
        <taxon>Pseudomonadati</taxon>
        <taxon>Pseudomonadota</taxon>
        <taxon>Betaproteobacteria</taxon>
        <taxon>Burkholderiales</taxon>
        <taxon>Comamonadaceae</taxon>
        <taxon>Hydrogenophaga</taxon>
    </lineage>
</organism>
<evidence type="ECO:0000313" key="3">
    <source>
        <dbReference type="EMBL" id="OAD39902.1"/>
    </source>
</evidence>
<evidence type="ECO:0000313" key="5">
    <source>
        <dbReference type="Proteomes" id="UP000185680"/>
    </source>
</evidence>
<dbReference type="STRING" id="1763535.LPB072_01305"/>
<sequence>MKHLSPKEAWAWLQAERTRLEAAGQDGPLFVDVRMEIESLYVGRPPGVENIPWYEYPDLTPEPQRFAAAVEAEAGSKARPVLLICRSGKRTLDAGQALEAAGFVEVAHVVHGFEGDLNDAFKRSSLNGWRHDDLPWEQM</sequence>
<protein>
    <recommendedName>
        <fullName evidence="1">Rhodanese domain-containing protein</fullName>
    </recommendedName>
</protein>
<dbReference type="InterPro" id="IPR001763">
    <property type="entry name" value="Rhodanese-like_dom"/>
</dbReference>
<proteinExistence type="predicted"/>
<dbReference type="Gene3D" id="3.40.250.10">
    <property type="entry name" value="Rhodanese-like domain"/>
    <property type="match status" value="1"/>
</dbReference>
<dbReference type="EMBL" id="CP017476">
    <property type="protein sequence ID" value="AOW11694.1"/>
    <property type="molecule type" value="Genomic_DNA"/>
</dbReference>
<evidence type="ECO:0000259" key="1">
    <source>
        <dbReference type="PROSITE" id="PS50206"/>
    </source>
</evidence>
<dbReference type="OrthoDB" id="9789585at2"/>
<dbReference type="Proteomes" id="UP000185680">
    <property type="component" value="Chromosome"/>
</dbReference>
<dbReference type="SMART" id="SM00450">
    <property type="entry name" value="RHOD"/>
    <property type="match status" value="1"/>
</dbReference>
<dbReference type="AlphaFoldDB" id="A0A167GUI3"/>
<reference evidence="3 4" key="1">
    <citation type="submission" date="2016-02" db="EMBL/GenBank/DDBJ databases">
        <title>Draft genome sequence of Hydrogenophaga sp. LPB0072.</title>
        <authorList>
            <person name="Shin S.-K."/>
            <person name="Yi H."/>
        </authorList>
    </citation>
    <scope>NUCLEOTIDE SEQUENCE [LARGE SCALE GENOMIC DNA]</scope>
    <source>
        <strain evidence="3 4">LPB0072</strain>
    </source>
</reference>
<dbReference type="RefSeq" id="WP_066095109.1">
    <property type="nucleotide sequence ID" value="NZ_CP017476.1"/>
</dbReference>
<reference evidence="2 5" key="2">
    <citation type="submission" date="2016-10" db="EMBL/GenBank/DDBJ databases">
        <title>Hydorgenophaga sp. LPB0072 isolated from gastropod.</title>
        <authorList>
            <person name="Kim E."/>
            <person name="Yi H."/>
        </authorList>
    </citation>
    <scope>NUCLEOTIDE SEQUENCE [LARGE SCALE GENOMIC DNA]</scope>
    <source>
        <strain evidence="2 5">LPB0072</strain>
    </source>
</reference>